<feature type="domain" description="Heterokaryon incompatibility" evidence="1">
    <location>
        <begin position="23"/>
        <end position="148"/>
    </location>
</feature>
<evidence type="ECO:0000313" key="4">
    <source>
        <dbReference type="Proteomes" id="UP000016932"/>
    </source>
</evidence>
<dbReference type="InterPro" id="IPR010730">
    <property type="entry name" value="HET"/>
</dbReference>
<dbReference type="InterPro" id="IPR058525">
    <property type="entry name" value="DUF8212"/>
</dbReference>
<dbReference type="KEGG" id="pfj:MYCFIDRAFT_118320"/>
<dbReference type="HOGENOM" id="CLU_000288_138_0_1"/>
<evidence type="ECO:0000259" key="1">
    <source>
        <dbReference type="Pfam" id="PF06985"/>
    </source>
</evidence>
<dbReference type="RefSeq" id="XP_007923727.1">
    <property type="nucleotide sequence ID" value="XM_007925536.1"/>
</dbReference>
<dbReference type="eggNOG" id="KOG4177">
    <property type="taxonomic scope" value="Eukaryota"/>
</dbReference>
<evidence type="ECO:0000259" key="2">
    <source>
        <dbReference type="Pfam" id="PF26640"/>
    </source>
</evidence>
<dbReference type="STRING" id="383855.M3BB84"/>
<dbReference type="Pfam" id="PF06985">
    <property type="entry name" value="HET"/>
    <property type="match status" value="1"/>
</dbReference>
<gene>
    <name evidence="3" type="ORF">MYCFIDRAFT_118320</name>
</gene>
<dbReference type="VEuPathDB" id="FungiDB:MYCFIDRAFT_118320"/>
<dbReference type="Pfam" id="PF26640">
    <property type="entry name" value="DUF8212"/>
    <property type="match status" value="1"/>
</dbReference>
<dbReference type="PANTHER" id="PTHR10622">
    <property type="entry name" value="HET DOMAIN-CONTAINING PROTEIN"/>
    <property type="match status" value="1"/>
</dbReference>
<feature type="domain" description="DUF8212" evidence="2">
    <location>
        <begin position="236"/>
        <end position="262"/>
    </location>
</feature>
<dbReference type="EMBL" id="KB446556">
    <property type="protein sequence ID" value="EME86478.1"/>
    <property type="molecule type" value="Genomic_DNA"/>
</dbReference>
<feature type="non-terminal residue" evidence="3">
    <location>
        <position position="1"/>
    </location>
</feature>
<dbReference type="OrthoDB" id="674604at2759"/>
<name>M3BB84_PSEFD</name>
<reference evidence="3 4" key="1">
    <citation type="journal article" date="2012" name="PLoS Pathog.">
        <title>Diverse lifestyles and strategies of plant pathogenesis encoded in the genomes of eighteen Dothideomycetes fungi.</title>
        <authorList>
            <person name="Ohm R.A."/>
            <person name="Feau N."/>
            <person name="Henrissat B."/>
            <person name="Schoch C.L."/>
            <person name="Horwitz B.A."/>
            <person name="Barry K.W."/>
            <person name="Condon B.J."/>
            <person name="Copeland A.C."/>
            <person name="Dhillon B."/>
            <person name="Glaser F."/>
            <person name="Hesse C.N."/>
            <person name="Kosti I."/>
            <person name="LaButti K."/>
            <person name="Lindquist E.A."/>
            <person name="Lucas S."/>
            <person name="Salamov A.A."/>
            <person name="Bradshaw R.E."/>
            <person name="Ciuffetti L."/>
            <person name="Hamelin R.C."/>
            <person name="Kema G.H.J."/>
            <person name="Lawrence C."/>
            <person name="Scott J.A."/>
            <person name="Spatafora J.W."/>
            <person name="Turgeon B.G."/>
            <person name="de Wit P.J.G.M."/>
            <person name="Zhong S."/>
            <person name="Goodwin S.B."/>
            <person name="Grigoriev I.V."/>
        </authorList>
    </citation>
    <scope>NUCLEOTIDE SEQUENCE [LARGE SCALE GENOMIC DNA]</scope>
    <source>
        <strain evidence="3 4">CIRAD86</strain>
    </source>
</reference>
<accession>M3BB84</accession>
<dbReference type="PANTHER" id="PTHR10622:SF10">
    <property type="entry name" value="HET DOMAIN-CONTAINING PROTEIN"/>
    <property type="match status" value="1"/>
</dbReference>
<evidence type="ECO:0000313" key="3">
    <source>
        <dbReference type="EMBL" id="EME86478.1"/>
    </source>
</evidence>
<dbReference type="AlphaFoldDB" id="M3BB84"/>
<organism evidence="3 4">
    <name type="scientific">Pseudocercospora fijiensis (strain CIRAD86)</name>
    <name type="common">Black leaf streak disease fungus</name>
    <name type="synonym">Mycosphaerella fijiensis</name>
    <dbReference type="NCBI Taxonomy" id="383855"/>
    <lineage>
        <taxon>Eukaryota</taxon>
        <taxon>Fungi</taxon>
        <taxon>Dikarya</taxon>
        <taxon>Ascomycota</taxon>
        <taxon>Pezizomycotina</taxon>
        <taxon>Dothideomycetes</taxon>
        <taxon>Dothideomycetidae</taxon>
        <taxon>Mycosphaerellales</taxon>
        <taxon>Mycosphaerellaceae</taxon>
        <taxon>Pseudocercospora</taxon>
    </lineage>
</organism>
<protein>
    <submittedName>
        <fullName evidence="3">Uncharacterized protein</fullName>
    </submittedName>
</protein>
<proteinExistence type="predicted"/>
<keyword evidence="4" id="KW-1185">Reference proteome</keyword>
<dbReference type="Proteomes" id="UP000016932">
    <property type="component" value="Unassembled WGS sequence"/>
</dbReference>
<sequence length="304" mass="34977">MWLIHTGTGNLREFVVDERPKEYAILSHCWTNNEVSHKQYQSQTHRDGYGFNKIQNCCRLASDQGIEWLWVDTCCIDKTSSSELAEAINSMFSWYEGASVCFVLLPDYDSTASTCENNLTRFSTNQSRSRQTKLHDSKWFTRGWTLQELLAPTKILFYDRNCVLFGCKRCLGPLLSAITKIDLEYLTKRKPLHFASIACRMSWASARSTTRIEDTAYALLGIFNVNMSLRYGEGIRAFARLQELILQRSDDDSLFAWRSTVRQDRYGLFAEHPVDFAFSANVVPIRRRSFPHTVTGRGVELFAP</sequence>
<dbReference type="GeneID" id="19330353"/>